<evidence type="ECO:0000313" key="3">
    <source>
        <dbReference type="Proteomes" id="UP001419268"/>
    </source>
</evidence>
<accession>A0AAP0EIS7</accession>
<evidence type="ECO:0000313" key="2">
    <source>
        <dbReference type="EMBL" id="KAK9094285.1"/>
    </source>
</evidence>
<name>A0AAP0EIS7_9MAGN</name>
<comment type="caution">
    <text evidence="2">The sequence shown here is derived from an EMBL/GenBank/DDBJ whole genome shotgun (WGS) entry which is preliminary data.</text>
</comment>
<reference evidence="2 3" key="1">
    <citation type="submission" date="2024-01" db="EMBL/GenBank/DDBJ databases">
        <title>Genome assemblies of Stephania.</title>
        <authorList>
            <person name="Yang L."/>
        </authorList>
    </citation>
    <scope>NUCLEOTIDE SEQUENCE [LARGE SCALE GENOMIC DNA]</scope>
    <source>
        <strain evidence="2">JXDWG</strain>
        <tissue evidence="2">Leaf</tissue>
    </source>
</reference>
<dbReference type="SUPFAM" id="SSF101447">
    <property type="entry name" value="Formin homology 2 domain (FH2 domain)"/>
    <property type="match status" value="1"/>
</dbReference>
<feature type="compositionally biased region" description="Basic and acidic residues" evidence="1">
    <location>
        <begin position="43"/>
        <end position="62"/>
    </location>
</feature>
<keyword evidence="3" id="KW-1185">Reference proteome</keyword>
<feature type="region of interest" description="Disordered" evidence="1">
    <location>
        <begin position="91"/>
        <end position="115"/>
    </location>
</feature>
<dbReference type="EMBL" id="JBBNAG010000011">
    <property type="protein sequence ID" value="KAK9094285.1"/>
    <property type="molecule type" value="Genomic_DNA"/>
</dbReference>
<protein>
    <submittedName>
        <fullName evidence="2">Uncharacterized protein</fullName>
    </submittedName>
</protein>
<feature type="compositionally biased region" description="Basic and acidic residues" evidence="1">
    <location>
        <begin position="1"/>
        <end position="10"/>
    </location>
</feature>
<organism evidence="2 3">
    <name type="scientific">Stephania cephalantha</name>
    <dbReference type="NCBI Taxonomy" id="152367"/>
    <lineage>
        <taxon>Eukaryota</taxon>
        <taxon>Viridiplantae</taxon>
        <taxon>Streptophyta</taxon>
        <taxon>Embryophyta</taxon>
        <taxon>Tracheophyta</taxon>
        <taxon>Spermatophyta</taxon>
        <taxon>Magnoliopsida</taxon>
        <taxon>Ranunculales</taxon>
        <taxon>Menispermaceae</taxon>
        <taxon>Menispermoideae</taxon>
        <taxon>Cissampelideae</taxon>
        <taxon>Stephania</taxon>
    </lineage>
</organism>
<sequence>MTKRPPDRIPTDAVLDSQHSIEGGGGRAPVARGRRPSRGRGPFGRDQDASGDRGSLREGECPKGRVYGLRLLAKMKRRYEDLGARMRMDFGASTFQAPPPPPPPPPPQEHHQQVGMDLARSPHQQHDDDDEDIYDWLDEEHLGDESNSIMASYFHNYGQFEESYYYGVNEETVNAATSKSVEFDEFSIVDEYLSEPEETLEVSSHEQNITIAQNKDDEAVMKIKVILERPEEPQIESKEDQPLVLVKPLTLPCILVKP</sequence>
<dbReference type="Proteomes" id="UP001419268">
    <property type="component" value="Unassembled WGS sequence"/>
</dbReference>
<gene>
    <name evidence="2" type="ORF">Scep_025754</name>
</gene>
<dbReference type="AlphaFoldDB" id="A0AAP0EIS7"/>
<feature type="region of interest" description="Disordered" evidence="1">
    <location>
        <begin position="1"/>
        <end position="62"/>
    </location>
</feature>
<evidence type="ECO:0000256" key="1">
    <source>
        <dbReference type="SAM" id="MobiDB-lite"/>
    </source>
</evidence>
<proteinExistence type="predicted"/>
<feature type="compositionally biased region" description="Pro residues" evidence="1">
    <location>
        <begin position="97"/>
        <end position="107"/>
    </location>
</feature>